<dbReference type="EMBL" id="JACIIG010000005">
    <property type="protein sequence ID" value="MBB4568433.1"/>
    <property type="molecule type" value="Genomic_DNA"/>
</dbReference>
<dbReference type="Proteomes" id="UP000543836">
    <property type="component" value="Unassembled WGS sequence"/>
</dbReference>
<organism evidence="2 3">
    <name type="scientific">Rhizobium leucaenae</name>
    <dbReference type="NCBI Taxonomy" id="29450"/>
    <lineage>
        <taxon>Bacteria</taxon>
        <taxon>Pseudomonadati</taxon>
        <taxon>Pseudomonadota</taxon>
        <taxon>Alphaproteobacteria</taxon>
        <taxon>Hyphomicrobiales</taxon>
        <taxon>Rhizobiaceae</taxon>
        <taxon>Rhizobium/Agrobacterium group</taxon>
        <taxon>Rhizobium</taxon>
    </lineage>
</organism>
<dbReference type="InterPro" id="IPR011008">
    <property type="entry name" value="Dimeric_a/b-barrel"/>
</dbReference>
<keyword evidence="2" id="KW-0560">Oxidoreductase</keyword>
<dbReference type="PANTHER" id="PTHR37811:SF2">
    <property type="entry name" value="ABM DOMAIN-CONTAINING PROTEIN"/>
    <property type="match status" value="1"/>
</dbReference>
<feature type="domain" description="ABM" evidence="1">
    <location>
        <begin position="2"/>
        <end position="90"/>
    </location>
</feature>
<keyword evidence="3" id="KW-1185">Reference proteome</keyword>
<comment type="caution">
    <text evidence="2">The sequence shown here is derived from an EMBL/GenBank/DDBJ whole genome shotgun (WGS) entry which is preliminary data.</text>
</comment>
<gene>
    <name evidence="2" type="ORF">GGE60_002549</name>
</gene>
<name>A0A7W6ZTE9_9HYPH</name>
<sequence length="130" mass="15003">MIAVIFEVVPYLGERHHYLDLAGKLRAELETIDGFISIERFESLTQRGKLLSLSFWRDEVAVKEWRTRETHRAAQKAGRGAIFADYRLRIAHVVRDYGMNERDETPADSRAVHDALVHTEPHTKGINSKF</sequence>
<dbReference type="PROSITE" id="PS51725">
    <property type="entry name" value="ABM"/>
    <property type="match status" value="1"/>
</dbReference>
<keyword evidence="2" id="KW-0503">Monooxygenase</keyword>
<evidence type="ECO:0000313" key="2">
    <source>
        <dbReference type="EMBL" id="MBB4568433.1"/>
    </source>
</evidence>
<dbReference type="InterPro" id="IPR007138">
    <property type="entry name" value="ABM_dom"/>
</dbReference>
<reference evidence="2 3" key="1">
    <citation type="submission" date="2020-08" db="EMBL/GenBank/DDBJ databases">
        <title>Genomic Encyclopedia of Type Strains, Phase IV (KMG-V): Genome sequencing to study the core and pangenomes of soil and plant-associated prokaryotes.</title>
        <authorList>
            <person name="Whitman W."/>
        </authorList>
    </citation>
    <scope>NUCLEOTIDE SEQUENCE [LARGE SCALE GENOMIC DNA]</scope>
    <source>
        <strain evidence="2 3">SEMIA 492</strain>
    </source>
</reference>
<protein>
    <submittedName>
        <fullName evidence="2">Heme-degrading monooxygenase HmoA</fullName>
    </submittedName>
</protein>
<dbReference type="PANTHER" id="PTHR37811">
    <property type="entry name" value="BLL5343 PROTEIN"/>
    <property type="match status" value="1"/>
</dbReference>
<evidence type="ECO:0000313" key="3">
    <source>
        <dbReference type="Proteomes" id="UP000543836"/>
    </source>
</evidence>
<dbReference type="InterPro" id="IPR052936">
    <property type="entry name" value="Jasmonate_Hydroxylase-like"/>
</dbReference>
<accession>A0A7W6ZTE9</accession>
<proteinExistence type="predicted"/>
<dbReference type="OrthoDB" id="9797060at2"/>
<dbReference type="GO" id="GO:0004497">
    <property type="term" value="F:monooxygenase activity"/>
    <property type="evidence" value="ECO:0007669"/>
    <property type="project" value="UniProtKB-KW"/>
</dbReference>
<evidence type="ECO:0000259" key="1">
    <source>
        <dbReference type="PROSITE" id="PS51725"/>
    </source>
</evidence>
<dbReference type="RefSeq" id="WP_051263941.1">
    <property type="nucleotide sequence ID" value="NZ_JACIIG010000005.1"/>
</dbReference>
<dbReference type="Pfam" id="PF03992">
    <property type="entry name" value="ABM"/>
    <property type="match status" value="1"/>
</dbReference>
<dbReference type="AlphaFoldDB" id="A0A7W6ZTE9"/>
<dbReference type="Gene3D" id="3.30.70.100">
    <property type="match status" value="1"/>
</dbReference>
<dbReference type="SUPFAM" id="SSF54909">
    <property type="entry name" value="Dimeric alpha+beta barrel"/>
    <property type="match status" value="1"/>
</dbReference>